<dbReference type="InterPro" id="IPR008271">
    <property type="entry name" value="Ser/Thr_kinase_AS"/>
</dbReference>
<evidence type="ECO:0000256" key="10">
    <source>
        <dbReference type="ARBA" id="ARBA00048367"/>
    </source>
</evidence>
<dbReference type="Gene3D" id="3.30.200.20">
    <property type="entry name" value="Phosphorylase Kinase, domain 1"/>
    <property type="match status" value="1"/>
</dbReference>
<comment type="similarity">
    <text evidence="2">Belongs to the protein kinase superfamily. CMGC Ser/Thr protein kinase family. CDC2/CDKX subfamily.</text>
</comment>
<keyword evidence="4" id="KW-0808">Transferase</keyword>
<dbReference type="Pfam" id="PF00069">
    <property type="entry name" value="Pkinase"/>
    <property type="match status" value="1"/>
</dbReference>
<dbReference type="GO" id="GO:0004693">
    <property type="term" value="F:cyclin-dependent protein serine/threonine kinase activity"/>
    <property type="evidence" value="ECO:0007669"/>
    <property type="project" value="UniProtKB-EC"/>
</dbReference>
<dbReference type="OrthoDB" id="6284126at2759"/>
<evidence type="ECO:0000256" key="9">
    <source>
        <dbReference type="ARBA" id="ARBA00047811"/>
    </source>
</evidence>
<feature type="binding site" evidence="12">
    <location>
        <position position="52"/>
    </location>
    <ligand>
        <name>ATP</name>
        <dbReference type="ChEBI" id="CHEBI:30616"/>
    </ligand>
</feature>
<keyword evidence="6" id="KW-0418">Kinase</keyword>
<dbReference type="InParanoid" id="A0A1X7U8Q2"/>
<keyword evidence="7 12" id="KW-0067">ATP-binding</keyword>
<comment type="catalytic activity">
    <reaction evidence="9">
        <text>L-threonyl-[protein] + ATP = O-phospho-L-threonyl-[protein] + ADP + H(+)</text>
        <dbReference type="Rhea" id="RHEA:46608"/>
        <dbReference type="Rhea" id="RHEA-COMP:11060"/>
        <dbReference type="Rhea" id="RHEA-COMP:11605"/>
        <dbReference type="ChEBI" id="CHEBI:15378"/>
        <dbReference type="ChEBI" id="CHEBI:30013"/>
        <dbReference type="ChEBI" id="CHEBI:30616"/>
        <dbReference type="ChEBI" id="CHEBI:61977"/>
        <dbReference type="ChEBI" id="CHEBI:456216"/>
        <dbReference type="EC" id="2.7.11.22"/>
    </reaction>
</comment>
<dbReference type="STRING" id="400682.A0A1X7U8Q2"/>
<protein>
    <recommendedName>
        <fullName evidence="14">Protein kinase domain-containing protein</fullName>
    </recommendedName>
</protein>
<dbReference type="PROSITE" id="PS50011">
    <property type="entry name" value="PROTEIN_KINASE_DOM"/>
    <property type="match status" value="1"/>
</dbReference>
<dbReference type="EnsemblMetazoa" id="Aqu2.1.23836_001">
    <property type="protein sequence ID" value="Aqu2.1.23836_001"/>
    <property type="gene ID" value="Aqu2.1.23836"/>
</dbReference>
<evidence type="ECO:0000256" key="1">
    <source>
        <dbReference type="ARBA" id="ARBA00004123"/>
    </source>
</evidence>
<dbReference type="InterPro" id="IPR000719">
    <property type="entry name" value="Prot_kinase_dom"/>
</dbReference>
<comment type="catalytic activity">
    <reaction evidence="10">
        <text>L-seryl-[protein] + ATP = O-phospho-L-seryl-[protein] + ADP + H(+)</text>
        <dbReference type="Rhea" id="RHEA:17989"/>
        <dbReference type="Rhea" id="RHEA-COMP:9863"/>
        <dbReference type="Rhea" id="RHEA-COMP:11604"/>
        <dbReference type="ChEBI" id="CHEBI:15378"/>
        <dbReference type="ChEBI" id="CHEBI:29999"/>
        <dbReference type="ChEBI" id="CHEBI:30616"/>
        <dbReference type="ChEBI" id="CHEBI:83421"/>
        <dbReference type="ChEBI" id="CHEBI:456216"/>
        <dbReference type="EC" id="2.7.11.22"/>
    </reaction>
</comment>
<evidence type="ECO:0000256" key="7">
    <source>
        <dbReference type="ARBA" id="ARBA00022840"/>
    </source>
</evidence>
<evidence type="ECO:0000256" key="8">
    <source>
        <dbReference type="ARBA" id="ARBA00023242"/>
    </source>
</evidence>
<keyword evidence="5 12" id="KW-0547">Nucleotide-binding</keyword>
<keyword evidence="8" id="KW-0539">Nucleus</keyword>
<dbReference type="Proteomes" id="UP000007879">
    <property type="component" value="Unassembled WGS sequence"/>
</dbReference>
<dbReference type="KEGG" id="aqu:100641344"/>
<proteinExistence type="inferred from homology"/>
<dbReference type="PANTHER" id="PTHR24056:SF495">
    <property type="entry name" value="CYCLIN-DEPENDENT KINASE 8-RELATED"/>
    <property type="match status" value="1"/>
</dbReference>
<evidence type="ECO:0000256" key="12">
    <source>
        <dbReference type="PROSITE-ProRule" id="PRU10141"/>
    </source>
</evidence>
<gene>
    <name evidence="15" type="primary">100641344</name>
</gene>
<dbReference type="eggNOG" id="KOG0666">
    <property type="taxonomic scope" value="Eukaryota"/>
</dbReference>
<evidence type="ECO:0000256" key="2">
    <source>
        <dbReference type="ARBA" id="ARBA00006485"/>
    </source>
</evidence>
<comment type="subcellular location">
    <subcellularLocation>
        <location evidence="1">Nucleus</location>
    </subcellularLocation>
</comment>
<dbReference type="Gene3D" id="1.10.510.10">
    <property type="entry name" value="Transferase(Phosphotransferase) domain 1"/>
    <property type="match status" value="1"/>
</dbReference>
<dbReference type="GO" id="GO:0016592">
    <property type="term" value="C:mediator complex"/>
    <property type="evidence" value="ECO:0007669"/>
    <property type="project" value="TreeGrafter"/>
</dbReference>
<dbReference type="SMART" id="SM00220">
    <property type="entry name" value="S_TKc"/>
    <property type="match status" value="1"/>
</dbReference>
<dbReference type="PROSITE" id="PS00108">
    <property type="entry name" value="PROTEIN_KINASE_ST"/>
    <property type="match status" value="1"/>
</dbReference>
<organism evidence="15">
    <name type="scientific">Amphimedon queenslandica</name>
    <name type="common">Sponge</name>
    <dbReference type="NCBI Taxonomy" id="400682"/>
    <lineage>
        <taxon>Eukaryota</taxon>
        <taxon>Metazoa</taxon>
        <taxon>Porifera</taxon>
        <taxon>Demospongiae</taxon>
        <taxon>Heteroscleromorpha</taxon>
        <taxon>Haplosclerida</taxon>
        <taxon>Niphatidae</taxon>
        <taxon>Amphimedon</taxon>
    </lineage>
</organism>
<reference evidence="15" key="2">
    <citation type="submission" date="2017-05" db="UniProtKB">
        <authorList>
            <consortium name="EnsemblMetazoa"/>
        </authorList>
    </citation>
    <scope>IDENTIFICATION</scope>
</reference>
<dbReference type="SUPFAM" id="SSF56112">
    <property type="entry name" value="Protein kinase-like (PK-like)"/>
    <property type="match status" value="1"/>
</dbReference>
<dbReference type="EnsemblMetazoa" id="XM_011407535.2">
    <property type="protein sequence ID" value="XP_011405837.2"/>
    <property type="gene ID" value="LOC100641344"/>
</dbReference>
<dbReference type="CDD" id="cd07842">
    <property type="entry name" value="STKc_CDK8_like"/>
    <property type="match status" value="1"/>
</dbReference>
<feature type="domain" description="Protein kinase" evidence="14">
    <location>
        <begin position="21"/>
        <end position="338"/>
    </location>
</feature>
<comment type="catalytic activity">
    <reaction evidence="11">
        <text>[DNA-directed RNA polymerase] + ATP = phospho-[DNA-directed RNA polymerase] + ADP + H(+)</text>
        <dbReference type="Rhea" id="RHEA:10216"/>
        <dbReference type="Rhea" id="RHEA-COMP:11321"/>
        <dbReference type="Rhea" id="RHEA-COMP:11322"/>
        <dbReference type="ChEBI" id="CHEBI:15378"/>
        <dbReference type="ChEBI" id="CHEBI:30616"/>
        <dbReference type="ChEBI" id="CHEBI:43176"/>
        <dbReference type="ChEBI" id="CHEBI:68546"/>
        <dbReference type="ChEBI" id="CHEBI:456216"/>
        <dbReference type="EC" id="2.7.11.23"/>
    </reaction>
</comment>
<evidence type="ECO:0000256" key="4">
    <source>
        <dbReference type="ARBA" id="ARBA00022679"/>
    </source>
</evidence>
<dbReference type="FunFam" id="1.10.510.10:FF:000088">
    <property type="entry name" value="cyclin-dependent kinase 8 isoform X1"/>
    <property type="match status" value="1"/>
</dbReference>
<name>A0A1X7U8Q2_AMPQE</name>
<accession>A0A1X7U8Q2</accession>
<dbReference type="InterPro" id="IPR050108">
    <property type="entry name" value="CDK"/>
</dbReference>
<evidence type="ECO:0000259" key="14">
    <source>
        <dbReference type="PROSITE" id="PS50011"/>
    </source>
</evidence>
<reference evidence="16" key="1">
    <citation type="journal article" date="2010" name="Nature">
        <title>The Amphimedon queenslandica genome and the evolution of animal complexity.</title>
        <authorList>
            <person name="Srivastava M."/>
            <person name="Simakov O."/>
            <person name="Chapman J."/>
            <person name="Fahey B."/>
            <person name="Gauthier M.E."/>
            <person name="Mitros T."/>
            <person name="Richards G.S."/>
            <person name="Conaco C."/>
            <person name="Dacre M."/>
            <person name="Hellsten U."/>
            <person name="Larroux C."/>
            <person name="Putnam N.H."/>
            <person name="Stanke M."/>
            <person name="Adamska M."/>
            <person name="Darling A."/>
            <person name="Degnan S.M."/>
            <person name="Oakley T.H."/>
            <person name="Plachetzki D.C."/>
            <person name="Zhai Y."/>
            <person name="Adamski M."/>
            <person name="Calcino A."/>
            <person name="Cummins S.F."/>
            <person name="Goodstein D.M."/>
            <person name="Harris C."/>
            <person name="Jackson D.J."/>
            <person name="Leys S.P."/>
            <person name="Shu S."/>
            <person name="Woodcroft B.J."/>
            <person name="Vervoort M."/>
            <person name="Kosik K.S."/>
            <person name="Manning G."/>
            <person name="Degnan B.M."/>
            <person name="Rokhsar D.S."/>
        </authorList>
    </citation>
    <scope>NUCLEOTIDE SEQUENCE [LARGE SCALE GENOMIC DNA]</scope>
</reference>
<evidence type="ECO:0000256" key="6">
    <source>
        <dbReference type="ARBA" id="ARBA00022777"/>
    </source>
</evidence>
<keyword evidence="3 13" id="KW-0723">Serine/threonine-protein kinase</keyword>
<dbReference type="FunFam" id="3.30.200.20:FF:000122">
    <property type="entry name" value="cyclin-dependent kinase 8 isoform X1"/>
    <property type="match status" value="1"/>
</dbReference>
<dbReference type="InterPro" id="IPR011009">
    <property type="entry name" value="Kinase-like_dom_sf"/>
</dbReference>
<keyword evidence="16" id="KW-1185">Reference proteome</keyword>
<evidence type="ECO:0000256" key="13">
    <source>
        <dbReference type="RuleBase" id="RU000304"/>
    </source>
</evidence>
<evidence type="ECO:0000313" key="15">
    <source>
        <dbReference type="EnsemblMetazoa" id="Aqu2.1.23836_001"/>
    </source>
</evidence>
<dbReference type="GO" id="GO:0008353">
    <property type="term" value="F:RNA polymerase II CTD heptapeptide repeat kinase activity"/>
    <property type="evidence" value="ECO:0007669"/>
    <property type="project" value="UniProtKB-EC"/>
</dbReference>
<dbReference type="GO" id="GO:0005524">
    <property type="term" value="F:ATP binding"/>
    <property type="evidence" value="ECO:0007669"/>
    <property type="project" value="UniProtKB-UniRule"/>
</dbReference>
<dbReference type="AlphaFoldDB" id="A0A1X7U8Q2"/>
<evidence type="ECO:0000313" key="16">
    <source>
        <dbReference type="Proteomes" id="UP000007879"/>
    </source>
</evidence>
<evidence type="ECO:0000256" key="11">
    <source>
        <dbReference type="ARBA" id="ARBA00049280"/>
    </source>
</evidence>
<sequence>MDSGFIDALSQKREKVEDLFEYEGKKIGRGTYGHVYKAKKRSGDDPKEYALKQIEGTGISMSACREIALLRELKHSNVISLQRVFLSHADRKVWLLFDYAEHDLWHIIKYHRAVKGGKKPQVQVPKTMVKSLMYQILSGIHYLHSNWVLHRDLKPANILVMGDGPERGRVKIADMGFARLFNAPLKPLADLDPVVVTFWYRAPELLLGAKHYTKAIDIWAIGCIFAELLTFEPIFHCRQEDVEASSPYHREQLERIFLVMGFPHDRDWDDMKHMPEYSTLMRDFGRQKANFANCALQKYMDKHNVKHDTSAFKLLTKFLVMDPNKRITSDQAMLDTYFTEEPSHTSDVFSSMQIPYPKRKFIFDGEPSKEEKPDPHKVMSQSFLLLVLLMNL</sequence>
<evidence type="ECO:0000256" key="5">
    <source>
        <dbReference type="ARBA" id="ARBA00022741"/>
    </source>
</evidence>
<dbReference type="InterPro" id="IPR017441">
    <property type="entry name" value="Protein_kinase_ATP_BS"/>
</dbReference>
<dbReference type="PANTHER" id="PTHR24056">
    <property type="entry name" value="CELL DIVISION PROTEIN KINASE"/>
    <property type="match status" value="1"/>
</dbReference>
<evidence type="ECO:0000256" key="3">
    <source>
        <dbReference type="ARBA" id="ARBA00022527"/>
    </source>
</evidence>
<dbReference type="PROSITE" id="PS00107">
    <property type="entry name" value="PROTEIN_KINASE_ATP"/>
    <property type="match status" value="1"/>
</dbReference>